<evidence type="ECO:0000256" key="2">
    <source>
        <dbReference type="SAM" id="MobiDB-lite"/>
    </source>
</evidence>
<dbReference type="InterPro" id="IPR039662">
    <property type="entry name" value="Cohesin_Scc3/SA"/>
</dbReference>
<evidence type="ECO:0000313" key="4">
    <source>
        <dbReference type="Proteomes" id="UP000472275"/>
    </source>
</evidence>
<reference evidence="3" key="2">
    <citation type="submission" date="2025-09" db="UniProtKB">
        <authorList>
            <consortium name="Ensembl"/>
        </authorList>
    </citation>
    <scope>IDENTIFICATION</scope>
</reference>
<proteinExistence type="inferred from homology"/>
<dbReference type="GO" id="GO:0030893">
    <property type="term" value="C:meiotic cohesin complex"/>
    <property type="evidence" value="ECO:0007669"/>
    <property type="project" value="TreeGrafter"/>
</dbReference>
<name>A0A663F1J3_AQUCH</name>
<evidence type="ECO:0000313" key="3">
    <source>
        <dbReference type="Ensembl" id="ENSACCP00020018640.1"/>
    </source>
</evidence>
<evidence type="ECO:0000256" key="1">
    <source>
        <dbReference type="ARBA" id="ARBA00005486"/>
    </source>
</evidence>
<dbReference type="GeneTree" id="ENSGT00940000170871"/>
<dbReference type="InParanoid" id="A0A663F1J3"/>
<reference evidence="3" key="1">
    <citation type="submission" date="2025-08" db="UniProtKB">
        <authorList>
            <consortium name="Ensembl"/>
        </authorList>
    </citation>
    <scope>IDENTIFICATION</scope>
</reference>
<dbReference type="GO" id="GO:0003682">
    <property type="term" value="F:chromatin binding"/>
    <property type="evidence" value="ECO:0007669"/>
    <property type="project" value="TreeGrafter"/>
</dbReference>
<comment type="similarity">
    <text evidence="1">Belongs to the SCC3 family.</text>
</comment>
<dbReference type="AlphaFoldDB" id="A0A663F1J3"/>
<dbReference type="GO" id="GO:0034089">
    <property type="term" value="P:establishment of meiotic sister chromatid cohesion"/>
    <property type="evidence" value="ECO:0007669"/>
    <property type="project" value="TreeGrafter"/>
</dbReference>
<feature type="compositionally biased region" description="Pro residues" evidence="2">
    <location>
        <begin position="97"/>
        <end position="110"/>
    </location>
</feature>
<protein>
    <submittedName>
        <fullName evidence="3">Uncharacterized protein</fullName>
    </submittedName>
</protein>
<dbReference type="Proteomes" id="UP000472275">
    <property type="component" value="Unassembled WGS sequence"/>
</dbReference>
<dbReference type="PANTHER" id="PTHR11199:SF8">
    <property type="entry name" value="COHESIN SUBUNIT SA-3"/>
    <property type="match status" value="1"/>
</dbReference>
<dbReference type="PANTHER" id="PTHR11199">
    <property type="entry name" value="STROMAL ANTIGEN"/>
    <property type="match status" value="1"/>
</dbReference>
<dbReference type="GO" id="GO:0005634">
    <property type="term" value="C:nucleus"/>
    <property type="evidence" value="ECO:0007669"/>
    <property type="project" value="TreeGrafter"/>
</dbReference>
<feature type="region of interest" description="Disordered" evidence="2">
    <location>
        <begin position="78"/>
        <end position="110"/>
    </location>
</feature>
<dbReference type="GO" id="GO:0000785">
    <property type="term" value="C:chromatin"/>
    <property type="evidence" value="ECO:0007669"/>
    <property type="project" value="TreeGrafter"/>
</dbReference>
<sequence length="110" mass="12340">MLLRQPWRAWQRGGRRRRVYLGAGLGGSWQWRCLGLSRTFFRLLLAFFIESELHEHAAYLVDSLWDCAGPRLRDWETISEGDGAPHCPRGPGGVGTDPPPPLPPPPPVLS</sequence>
<keyword evidence="4" id="KW-1185">Reference proteome</keyword>
<dbReference type="Ensembl" id="ENSACCT00020019459.1">
    <property type="protein sequence ID" value="ENSACCP00020018640.1"/>
    <property type="gene ID" value="ENSACCG00020012819.1"/>
</dbReference>
<accession>A0A663F1J3</accession>
<organism evidence="3 4">
    <name type="scientific">Aquila chrysaetos chrysaetos</name>
    <dbReference type="NCBI Taxonomy" id="223781"/>
    <lineage>
        <taxon>Eukaryota</taxon>
        <taxon>Metazoa</taxon>
        <taxon>Chordata</taxon>
        <taxon>Craniata</taxon>
        <taxon>Vertebrata</taxon>
        <taxon>Euteleostomi</taxon>
        <taxon>Archelosauria</taxon>
        <taxon>Archosauria</taxon>
        <taxon>Dinosauria</taxon>
        <taxon>Saurischia</taxon>
        <taxon>Theropoda</taxon>
        <taxon>Coelurosauria</taxon>
        <taxon>Aves</taxon>
        <taxon>Neognathae</taxon>
        <taxon>Neoaves</taxon>
        <taxon>Telluraves</taxon>
        <taxon>Accipitrimorphae</taxon>
        <taxon>Accipitriformes</taxon>
        <taxon>Accipitridae</taxon>
        <taxon>Accipitrinae</taxon>
        <taxon>Aquila</taxon>
    </lineage>
</organism>